<evidence type="ECO:0008006" key="3">
    <source>
        <dbReference type="Google" id="ProtNLM"/>
    </source>
</evidence>
<protein>
    <recommendedName>
        <fullName evidence="3">F-box domain-containing protein</fullName>
    </recommendedName>
</protein>
<gene>
    <name evidence="1" type="ORF">PDIGIT_LOCUS491</name>
</gene>
<evidence type="ECO:0000313" key="1">
    <source>
        <dbReference type="EMBL" id="CAI6238509.1"/>
    </source>
</evidence>
<name>A0A9W4XP65_9PLEO</name>
<accession>A0A9W4XP65</accession>
<dbReference type="OrthoDB" id="3793415at2759"/>
<evidence type="ECO:0000313" key="2">
    <source>
        <dbReference type="Proteomes" id="UP001152607"/>
    </source>
</evidence>
<dbReference type="EMBL" id="CAOQHR010000001">
    <property type="protein sequence ID" value="CAI6238509.1"/>
    <property type="molecule type" value="Genomic_DNA"/>
</dbReference>
<reference evidence="1" key="1">
    <citation type="submission" date="2023-01" db="EMBL/GenBank/DDBJ databases">
        <authorList>
            <person name="Van Ghelder C."/>
            <person name="Rancurel C."/>
        </authorList>
    </citation>
    <scope>NUCLEOTIDE SEQUENCE</scope>
    <source>
        <strain evidence="1">CNCM I-4278</strain>
    </source>
</reference>
<dbReference type="AlphaFoldDB" id="A0A9W4XP65"/>
<organism evidence="1 2">
    <name type="scientific">Periconia digitata</name>
    <dbReference type="NCBI Taxonomy" id="1303443"/>
    <lineage>
        <taxon>Eukaryota</taxon>
        <taxon>Fungi</taxon>
        <taxon>Dikarya</taxon>
        <taxon>Ascomycota</taxon>
        <taxon>Pezizomycotina</taxon>
        <taxon>Dothideomycetes</taxon>
        <taxon>Pleosporomycetidae</taxon>
        <taxon>Pleosporales</taxon>
        <taxon>Massarineae</taxon>
        <taxon>Periconiaceae</taxon>
        <taxon>Periconia</taxon>
    </lineage>
</organism>
<sequence length="620" mass="70794">MLPPPFYPFCRLIIAYIIEFPSYFQMAYTMTSEKEAIIPTLGVTGKSLQRAPSTLMGLSQELRREICEHLSKQDLVNASLVNKAMQDAAIRPLYRNIALRLEDHNTKTINRISDMLTRENPGIEHIQHVRIKNWCESPRTSCQHWADVSMATTKYLINGLPRDQLKSFSWDSIHDLKPDLSMLLLKRQRKLEHVELMPLTHSQFTCIKHNFETDENLTKAVQNAKSLLLMPNADCCLDAAGLLVRSAKKTKIFKFNGDELDDSVRRISTNEEGEVTDPVFTKVLSHLKQPGAQPMQLTCLSLYNVDLEHCKTSYATVINFSTLKKLRLLYCWRLELFLECMMSPDHDYAPRLEQFMILNVQDDHEHQLPSILDSFLGYFRGLKDLQLQLVNPGVLPAVRNITRHGETLERLSVNVRKEPRSVTPEFTSYSAPLELTQLCTSLPNLTQLAISIEEWPEAVETSLSPEEGSFEQDVVAPLSKLPKLRLLNVLNWPTLNDEYIFPVAAYGALLDSQATSFFRKFSESQARQHKDKLNTLRVLAFGEHEDNENNISGIKSEDQEPTMPRFVYWRDQGRSEWSESQDTARAVRVKEQNISQLGVDTGLLKNNLKIRSSGGPASDF</sequence>
<keyword evidence="2" id="KW-1185">Reference proteome</keyword>
<comment type="caution">
    <text evidence="1">The sequence shown here is derived from an EMBL/GenBank/DDBJ whole genome shotgun (WGS) entry which is preliminary data.</text>
</comment>
<dbReference type="Proteomes" id="UP001152607">
    <property type="component" value="Unassembled WGS sequence"/>
</dbReference>
<proteinExistence type="predicted"/>